<comment type="caution">
    <text evidence="2">The sequence shown here is derived from an EMBL/GenBank/DDBJ whole genome shotgun (WGS) entry which is preliminary data.</text>
</comment>
<dbReference type="EMBL" id="VSSQ01034667">
    <property type="protein sequence ID" value="MPM86682.1"/>
    <property type="molecule type" value="Genomic_DNA"/>
</dbReference>
<dbReference type="Gene3D" id="2.60.40.3620">
    <property type="match status" value="2"/>
</dbReference>
<gene>
    <name evidence="2" type="ORF">SDC9_133773</name>
</gene>
<proteinExistence type="predicted"/>
<name>A0A645DDP3_9ZZZZ</name>
<dbReference type="Pfam" id="PF14292">
    <property type="entry name" value="SusE"/>
    <property type="match status" value="1"/>
</dbReference>
<dbReference type="AlphaFoldDB" id="A0A645DDP3"/>
<dbReference type="GO" id="GO:0019867">
    <property type="term" value="C:outer membrane"/>
    <property type="evidence" value="ECO:0007669"/>
    <property type="project" value="InterPro"/>
</dbReference>
<organism evidence="2">
    <name type="scientific">bioreactor metagenome</name>
    <dbReference type="NCBI Taxonomy" id="1076179"/>
    <lineage>
        <taxon>unclassified sequences</taxon>
        <taxon>metagenomes</taxon>
        <taxon>ecological metagenomes</taxon>
    </lineage>
</organism>
<evidence type="ECO:0000313" key="2">
    <source>
        <dbReference type="EMBL" id="MPM86682.1"/>
    </source>
</evidence>
<dbReference type="GO" id="GO:2001070">
    <property type="term" value="F:starch binding"/>
    <property type="evidence" value="ECO:0007669"/>
    <property type="project" value="InterPro"/>
</dbReference>
<accession>A0A645DDP3</accession>
<dbReference type="PROSITE" id="PS51257">
    <property type="entry name" value="PROKAR_LIPOPROTEIN"/>
    <property type="match status" value="1"/>
</dbReference>
<sequence>MTTILNKLPYKIFILVCILCSFIACEDASEDIIEIDTNPLNLEISNQRVVLDLENPDKEIVYFTWEPALDKTVEGTIVEGYLFKMDVADKSFETAIPTTAIKEGTFYKSFTTREINELLFNHWNIPLGSEIGMEARVIAKYVNTDKFVKPAVSTISFKVQSKTIESQPLYLMGSSTSAGTNTQNAIEMTEIIKGETYTWRGELNIGEYFFIKNRDSYFPSYMMNTAQEKNKIVFRQSDLDEGTPFIIEQKGMYAITINLSTQRITCDEVFFIERLSIIGSGTNWGWPPSSDPNHSAYGGTMVWSLTNPNVCEIVTNLKSGEMRICIAGQSDVAFRPYNPEAPISQPEHDVVFMYKPDYKWRIQSADAGTYRITLDTKNNKIKIVKQ</sequence>
<evidence type="ECO:0000259" key="1">
    <source>
        <dbReference type="Pfam" id="PF14292"/>
    </source>
</evidence>
<protein>
    <recommendedName>
        <fullName evidence="1">SusE outer membrane protein domain-containing protein</fullName>
    </recommendedName>
</protein>
<feature type="domain" description="SusE outer membrane protein" evidence="1">
    <location>
        <begin position="29"/>
        <end position="137"/>
    </location>
</feature>
<dbReference type="InterPro" id="IPR025970">
    <property type="entry name" value="SusE"/>
</dbReference>
<reference evidence="2" key="1">
    <citation type="submission" date="2019-08" db="EMBL/GenBank/DDBJ databases">
        <authorList>
            <person name="Kucharzyk K."/>
            <person name="Murdoch R.W."/>
            <person name="Higgins S."/>
            <person name="Loffler F."/>
        </authorList>
    </citation>
    <scope>NUCLEOTIDE SEQUENCE</scope>
</reference>